<dbReference type="PANTHER" id="PTHR23069:SF0">
    <property type="entry name" value="TAT-BINDING HOMOLOG 7"/>
    <property type="match status" value="1"/>
</dbReference>
<dbReference type="GO" id="GO:0005524">
    <property type="term" value="F:ATP binding"/>
    <property type="evidence" value="ECO:0007669"/>
    <property type="project" value="UniProtKB-KW"/>
</dbReference>
<dbReference type="EMBL" id="BMAT01013541">
    <property type="protein sequence ID" value="GFS14982.1"/>
    <property type="molecule type" value="Genomic_DNA"/>
</dbReference>
<protein>
    <submittedName>
        <fullName evidence="4">ATPase family AAA domain-containing protein 2-like</fullName>
    </submittedName>
</protein>
<dbReference type="GO" id="GO:0005634">
    <property type="term" value="C:nucleus"/>
    <property type="evidence" value="ECO:0007669"/>
    <property type="project" value="TreeGrafter"/>
</dbReference>
<proteinExistence type="inferred from homology"/>
<evidence type="ECO:0000256" key="3">
    <source>
        <dbReference type="ARBA" id="ARBA00022840"/>
    </source>
</evidence>
<organism evidence="4 5">
    <name type="scientific">Elysia marginata</name>
    <dbReference type="NCBI Taxonomy" id="1093978"/>
    <lineage>
        <taxon>Eukaryota</taxon>
        <taxon>Metazoa</taxon>
        <taxon>Spiralia</taxon>
        <taxon>Lophotrochozoa</taxon>
        <taxon>Mollusca</taxon>
        <taxon>Gastropoda</taxon>
        <taxon>Heterobranchia</taxon>
        <taxon>Euthyneura</taxon>
        <taxon>Panpulmonata</taxon>
        <taxon>Sacoglossa</taxon>
        <taxon>Placobranchoidea</taxon>
        <taxon>Plakobranchidae</taxon>
        <taxon>Elysia</taxon>
    </lineage>
</organism>
<feature type="non-terminal residue" evidence="4">
    <location>
        <position position="1"/>
    </location>
</feature>
<keyword evidence="3" id="KW-0067">ATP-binding</keyword>
<dbReference type="Proteomes" id="UP000762676">
    <property type="component" value="Unassembled WGS sequence"/>
</dbReference>
<evidence type="ECO:0000313" key="4">
    <source>
        <dbReference type="EMBL" id="GFS14982.1"/>
    </source>
</evidence>
<evidence type="ECO:0000313" key="5">
    <source>
        <dbReference type="Proteomes" id="UP000762676"/>
    </source>
</evidence>
<dbReference type="AlphaFoldDB" id="A0AAV4J1Y5"/>
<comment type="similarity">
    <text evidence="1">Belongs to the AAA ATPase family.</text>
</comment>
<gene>
    <name evidence="4" type="ORF">ElyMa_006759900</name>
</gene>
<evidence type="ECO:0000256" key="1">
    <source>
        <dbReference type="ARBA" id="ARBA00006914"/>
    </source>
</evidence>
<dbReference type="GO" id="GO:0006334">
    <property type="term" value="P:nucleosome assembly"/>
    <property type="evidence" value="ECO:0007669"/>
    <property type="project" value="TreeGrafter"/>
</dbReference>
<dbReference type="InterPro" id="IPR045199">
    <property type="entry name" value="ATAD2-like"/>
</dbReference>
<keyword evidence="5" id="KW-1185">Reference proteome</keyword>
<dbReference type="GO" id="GO:0006337">
    <property type="term" value="P:nucleosome disassembly"/>
    <property type="evidence" value="ECO:0007669"/>
    <property type="project" value="TreeGrafter"/>
</dbReference>
<sequence length="131" mass="14424">TLNQAKELAESGIPWDELLSDEEEDAPSIFLPSTALKWNKASKSNSSEHRPSNLQPVSSYLNFTSCATTRPTIFRPRLMLVGSEGQGQTAHLAPAIIHQMENLPCHVLDLPTLYAVTAKTPEESCANVRHQ</sequence>
<dbReference type="GO" id="GO:0042393">
    <property type="term" value="F:histone binding"/>
    <property type="evidence" value="ECO:0007669"/>
    <property type="project" value="TreeGrafter"/>
</dbReference>
<dbReference type="GO" id="GO:0016887">
    <property type="term" value="F:ATP hydrolysis activity"/>
    <property type="evidence" value="ECO:0007669"/>
    <property type="project" value="TreeGrafter"/>
</dbReference>
<reference evidence="4 5" key="1">
    <citation type="journal article" date="2021" name="Elife">
        <title>Chloroplast acquisition without the gene transfer in kleptoplastic sea slugs, Plakobranchus ocellatus.</title>
        <authorList>
            <person name="Maeda T."/>
            <person name="Takahashi S."/>
            <person name="Yoshida T."/>
            <person name="Shimamura S."/>
            <person name="Takaki Y."/>
            <person name="Nagai Y."/>
            <person name="Toyoda A."/>
            <person name="Suzuki Y."/>
            <person name="Arimoto A."/>
            <person name="Ishii H."/>
            <person name="Satoh N."/>
            <person name="Nishiyama T."/>
            <person name="Hasebe M."/>
            <person name="Maruyama T."/>
            <person name="Minagawa J."/>
            <person name="Obokata J."/>
            <person name="Shigenobu S."/>
        </authorList>
    </citation>
    <scope>NUCLEOTIDE SEQUENCE [LARGE SCALE GENOMIC DNA]</scope>
</reference>
<keyword evidence="2" id="KW-0547">Nucleotide-binding</keyword>
<dbReference type="GO" id="GO:0045815">
    <property type="term" value="P:transcription initiation-coupled chromatin remodeling"/>
    <property type="evidence" value="ECO:0007669"/>
    <property type="project" value="TreeGrafter"/>
</dbReference>
<accession>A0AAV4J1Y5</accession>
<dbReference type="PANTHER" id="PTHR23069">
    <property type="entry name" value="AAA DOMAIN-CONTAINING"/>
    <property type="match status" value="1"/>
</dbReference>
<name>A0AAV4J1Y5_9GAST</name>
<comment type="caution">
    <text evidence="4">The sequence shown here is derived from an EMBL/GenBank/DDBJ whole genome shotgun (WGS) entry which is preliminary data.</text>
</comment>
<dbReference type="GO" id="GO:0003682">
    <property type="term" value="F:chromatin binding"/>
    <property type="evidence" value="ECO:0007669"/>
    <property type="project" value="TreeGrafter"/>
</dbReference>
<evidence type="ECO:0000256" key="2">
    <source>
        <dbReference type="ARBA" id="ARBA00022741"/>
    </source>
</evidence>